<evidence type="ECO:0000313" key="3">
    <source>
        <dbReference type="Proteomes" id="UP000192418"/>
    </source>
</evidence>
<dbReference type="Gene3D" id="3.30.70.100">
    <property type="match status" value="1"/>
</dbReference>
<dbReference type="Proteomes" id="UP000192418">
    <property type="component" value="Unassembled WGS sequence"/>
</dbReference>
<keyword evidence="2" id="KW-0560">Oxidoreductase</keyword>
<dbReference type="InterPro" id="IPR052936">
    <property type="entry name" value="Jasmonate_Hydroxylase-like"/>
</dbReference>
<protein>
    <submittedName>
        <fullName evidence="2">Heme-degrading monooxygenase HmoA</fullName>
    </submittedName>
</protein>
<accession>A0A1W2ES29</accession>
<dbReference type="PROSITE" id="PS51725">
    <property type="entry name" value="ABM"/>
    <property type="match status" value="1"/>
</dbReference>
<dbReference type="SUPFAM" id="SSF54909">
    <property type="entry name" value="Dimeric alpha+beta barrel"/>
    <property type="match status" value="1"/>
</dbReference>
<keyword evidence="2" id="KW-0503">Monooxygenase</keyword>
<dbReference type="Pfam" id="PF03992">
    <property type="entry name" value="ABM"/>
    <property type="match status" value="1"/>
</dbReference>
<dbReference type="GO" id="GO:0004497">
    <property type="term" value="F:monooxygenase activity"/>
    <property type="evidence" value="ECO:0007669"/>
    <property type="project" value="UniProtKB-KW"/>
</dbReference>
<dbReference type="InterPro" id="IPR007138">
    <property type="entry name" value="ABM_dom"/>
</dbReference>
<dbReference type="InterPro" id="IPR011008">
    <property type="entry name" value="Dimeric_a/b-barrel"/>
</dbReference>
<name>A0A1W2ES29_9BACT</name>
<organism evidence="2 3">
    <name type="scientific">Desulfocicer vacuolatum DSM 3385</name>
    <dbReference type="NCBI Taxonomy" id="1121400"/>
    <lineage>
        <taxon>Bacteria</taxon>
        <taxon>Pseudomonadati</taxon>
        <taxon>Thermodesulfobacteriota</taxon>
        <taxon>Desulfobacteria</taxon>
        <taxon>Desulfobacterales</taxon>
        <taxon>Desulfobacteraceae</taxon>
        <taxon>Desulfocicer</taxon>
    </lineage>
</organism>
<evidence type="ECO:0000259" key="1">
    <source>
        <dbReference type="PROSITE" id="PS51725"/>
    </source>
</evidence>
<gene>
    <name evidence="2" type="ORF">SAMN02746065_1394</name>
</gene>
<dbReference type="AlphaFoldDB" id="A0A1W2ES29"/>
<feature type="domain" description="ABM" evidence="1">
    <location>
        <begin position="1"/>
        <end position="90"/>
    </location>
</feature>
<reference evidence="2 3" key="1">
    <citation type="submission" date="2017-04" db="EMBL/GenBank/DDBJ databases">
        <authorList>
            <person name="Afonso C.L."/>
            <person name="Miller P.J."/>
            <person name="Scott M.A."/>
            <person name="Spackman E."/>
            <person name="Goraichik I."/>
            <person name="Dimitrov K.M."/>
            <person name="Suarez D.L."/>
            <person name="Swayne D.E."/>
        </authorList>
    </citation>
    <scope>NUCLEOTIDE SEQUENCE [LARGE SCALE GENOMIC DNA]</scope>
    <source>
        <strain evidence="2 3">DSM 3385</strain>
    </source>
</reference>
<dbReference type="EMBL" id="FWXY01000039">
    <property type="protein sequence ID" value="SMD12016.1"/>
    <property type="molecule type" value="Genomic_DNA"/>
</dbReference>
<dbReference type="PANTHER" id="PTHR37811">
    <property type="entry name" value="BLL5343 PROTEIN"/>
    <property type="match status" value="1"/>
</dbReference>
<dbReference type="OrthoDB" id="9797060at2"/>
<keyword evidence="3" id="KW-1185">Reference proteome</keyword>
<evidence type="ECO:0000313" key="2">
    <source>
        <dbReference type="EMBL" id="SMD12016.1"/>
    </source>
</evidence>
<proteinExistence type="predicted"/>
<dbReference type="PANTHER" id="PTHR37811:SF2">
    <property type="entry name" value="ABM DOMAIN-CONTAINING PROTEIN"/>
    <property type="match status" value="1"/>
</dbReference>
<sequence length="114" mass="13140">MYAVIFEVKPSQAGKAAYLEFATDLRKFLGNRPGFISIERFQSLMEENKLLSLSFWEDEASIEAWRNVMDHRNAQKSGKDALFESYRIRVTRVLRDYTDTDRDNAPADSNAALL</sequence>
<dbReference type="STRING" id="1121400.SAMN02746065_1394"/>
<dbReference type="RefSeq" id="WP_084071725.1">
    <property type="nucleotide sequence ID" value="NZ_FWXY01000039.1"/>
</dbReference>